<feature type="compositionally biased region" description="Polar residues" evidence="1">
    <location>
        <begin position="114"/>
        <end position="127"/>
    </location>
</feature>
<comment type="caution">
    <text evidence="2">The sequence shown here is derived from an EMBL/GenBank/DDBJ whole genome shotgun (WGS) entry which is preliminary data.</text>
</comment>
<evidence type="ECO:0000256" key="1">
    <source>
        <dbReference type="SAM" id="MobiDB-lite"/>
    </source>
</evidence>
<evidence type="ECO:0000313" key="3">
    <source>
        <dbReference type="Proteomes" id="UP000288168"/>
    </source>
</evidence>
<protein>
    <submittedName>
        <fullName evidence="2">Uncharacterized protein</fullName>
    </submittedName>
</protein>
<name>A0A428P4D6_9HYPO</name>
<evidence type="ECO:0000313" key="2">
    <source>
        <dbReference type="EMBL" id="RSL47908.1"/>
    </source>
</evidence>
<keyword evidence="3" id="KW-1185">Reference proteome</keyword>
<dbReference type="EMBL" id="NKCI01000207">
    <property type="protein sequence ID" value="RSL47908.1"/>
    <property type="molecule type" value="Genomic_DNA"/>
</dbReference>
<gene>
    <name evidence="2" type="ORF">CEP54_013158</name>
</gene>
<organism evidence="2 3">
    <name type="scientific">Fusarium duplospermum</name>
    <dbReference type="NCBI Taxonomy" id="1325734"/>
    <lineage>
        <taxon>Eukaryota</taxon>
        <taxon>Fungi</taxon>
        <taxon>Dikarya</taxon>
        <taxon>Ascomycota</taxon>
        <taxon>Pezizomycotina</taxon>
        <taxon>Sordariomycetes</taxon>
        <taxon>Hypocreomycetidae</taxon>
        <taxon>Hypocreales</taxon>
        <taxon>Nectriaceae</taxon>
        <taxon>Fusarium</taxon>
        <taxon>Fusarium solani species complex</taxon>
    </lineage>
</organism>
<sequence>MRLFEIAPVSHLPTQTQHNRFTSWGPYDHHSRNTWGIKPLVALDKRVYEEVGRPQALAAFQLAVCIAAVGCSRTSCLAFVCWRPTRMTKVKGSGVPTLNIAPNAGPLLPHMRQHQNSPSYEPTSEAPQQGHRVRKRLDGNGFRFVLLRL</sequence>
<dbReference type="Proteomes" id="UP000288168">
    <property type="component" value="Unassembled WGS sequence"/>
</dbReference>
<dbReference type="AlphaFoldDB" id="A0A428P4D6"/>
<reference evidence="2 3" key="1">
    <citation type="submission" date="2017-06" db="EMBL/GenBank/DDBJ databases">
        <title>Comparative genomic analysis of Ambrosia Fusariam Clade fungi.</title>
        <authorList>
            <person name="Stajich J.E."/>
            <person name="Carrillo J."/>
            <person name="Kijimoto T."/>
            <person name="Eskalen A."/>
            <person name="O'Donnell K."/>
            <person name="Kasson M."/>
        </authorList>
    </citation>
    <scope>NUCLEOTIDE SEQUENCE [LARGE SCALE GENOMIC DNA]</scope>
    <source>
        <strain evidence="2 3">NRRL62584</strain>
    </source>
</reference>
<proteinExistence type="predicted"/>
<accession>A0A428P4D6</accession>
<feature type="region of interest" description="Disordered" evidence="1">
    <location>
        <begin position="107"/>
        <end position="131"/>
    </location>
</feature>